<evidence type="ECO:0000256" key="3">
    <source>
        <dbReference type="SAM" id="MobiDB-lite"/>
    </source>
</evidence>
<dbReference type="GO" id="GO:0030136">
    <property type="term" value="C:clathrin-coated vesicle"/>
    <property type="evidence" value="ECO:0007669"/>
    <property type="project" value="UniProtKB-SubCell"/>
</dbReference>
<feature type="domain" description="UDENN" evidence="4">
    <location>
        <begin position="12"/>
        <end position="380"/>
    </location>
</feature>
<feature type="compositionally biased region" description="Low complexity" evidence="3">
    <location>
        <begin position="745"/>
        <end position="755"/>
    </location>
</feature>
<dbReference type="InterPro" id="IPR040032">
    <property type="entry name" value="DENND1A/B/C"/>
</dbReference>
<feature type="compositionally biased region" description="Polar residues" evidence="3">
    <location>
        <begin position="506"/>
        <end position="519"/>
    </location>
</feature>
<dbReference type="AlphaFoldDB" id="A0AAE1CPV2"/>
<evidence type="ECO:0000259" key="4">
    <source>
        <dbReference type="PROSITE" id="PS50211"/>
    </source>
</evidence>
<evidence type="ECO:0000313" key="6">
    <source>
        <dbReference type="Proteomes" id="UP001283361"/>
    </source>
</evidence>
<name>A0AAE1CPV2_9GAST</name>
<feature type="region of interest" description="Disordered" evidence="3">
    <location>
        <begin position="853"/>
        <end position="873"/>
    </location>
</feature>
<feature type="compositionally biased region" description="Polar residues" evidence="3">
    <location>
        <begin position="705"/>
        <end position="717"/>
    </location>
</feature>
<dbReference type="SMART" id="SM00801">
    <property type="entry name" value="dDENN"/>
    <property type="match status" value="1"/>
</dbReference>
<keyword evidence="2" id="KW-0968">Cytoplasmic vesicle</keyword>
<sequence length="1026" mass="111677">MGSRIRENPKRLFEFFLEVTKSDGKAPVISRRFPASYTDEGVVTEIPKFAFPCETDGVQVDHFSFVIPDLSGMFRFGFCRHATGHESCLCIVSWLPWFEAFYKVLDHVSEMTAMGDPKGLHQFLQEVYDHDVPAPKVPVSIVASQQMLNFTAPDPSELPKIPGNINLTEYYNALDSANMMLVFASMLQERRIYMISKRLNRLTSCIHAAEALLFPLNWQHTFIPVLPGHVIECLGLMTPYIIGVHGNLISRLHELQEDLEDAVFVDLDTNTVTSEHNDLNKLPWNVVSALKKDLKAEKLKDSMQKTGDALSMAFLKALVRLIGGYKDALKQQPGEPVTFDEKCFIHSRPSHSYHVYLEGMLSLQLFQEFIQGRIESLNAGIRINDIFEQQAELYAERHGKKKTRGNFKDLKVKAAPTITTAVHSSKSRDFKITQSTHPASTSIAFPMTLKMIKKQSRRAISTVISGLMVDYEDKKGDKVKDSDGGLASKFQATSLSKLNVAEQKFAPSSDSQAKTTTRPKSAILAREISQDDSGSGISFSYQSPSMSLLDDLDIQEVLRKSPSSEILNRQDPGRLSSASSSSSLDDGDSSAPHSVASPEKDPKKADFTEEKIASGASSAGKDKLIRPGATDKLIRPAKSNNNKKNEGKSSPLSRLLSTRRSRGTETAGALPTIVTSTISVKATPGLLEVTESLKQESAAGKETKMNQIVDPSSSNPVEDTAPLLIVFDSDEGTPGDNQFDPLAATNTSVTPNSNTNQTLVDAWQSPSGSENKAENFCDFDFLSSLDLNVQKPAAASAVSIESNGGHMIGDTTHTKSHRDPSNIGNCGNSSLFMQNTPESSISFAQRSFHQSTSIEPGTNQMTKASFYPANPQPSFTNQSANNSLWISSTASMPEIRAASSPFLTSGFRAPSYGYQSQYPSPLAMPQALSSPLTSSPLHPVVTHLDTNWATNTNQVNSGASTISSVFAARARDGRTATTNSAPPAKSQADLLSDLIGVGFGSGTQSQHPSQSQQSGQSGSLQQPQPR</sequence>
<dbReference type="InterPro" id="IPR043153">
    <property type="entry name" value="DENN_C"/>
</dbReference>
<dbReference type="InterPro" id="IPR005113">
    <property type="entry name" value="uDENN_dom"/>
</dbReference>
<dbReference type="PROSITE" id="PS50211">
    <property type="entry name" value="DENN"/>
    <property type="match status" value="1"/>
</dbReference>
<evidence type="ECO:0000256" key="2">
    <source>
        <dbReference type="ARBA" id="ARBA00023329"/>
    </source>
</evidence>
<dbReference type="FunFam" id="3.40.50.11500:FF:000004">
    <property type="entry name" value="DENN domain-containing protein 2C isoform X1"/>
    <property type="match status" value="1"/>
</dbReference>
<dbReference type="GO" id="GO:1901981">
    <property type="term" value="F:phosphatidylinositol phosphate binding"/>
    <property type="evidence" value="ECO:0007669"/>
    <property type="project" value="TreeGrafter"/>
</dbReference>
<keyword evidence="6" id="KW-1185">Reference proteome</keyword>
<feature type="compositionally biased region" description="Low complexity" evidence="3">
    <location>
        <begin position="1002"/>
        <end position="1026"/>
    </location>
</feature>
<accession>A0AAE1CPV2</accession>
<protein>
    <recommendedName>
        <fullName evidence="4">UDENN domain-containing protein</fullName>
    </recommendedName>
</protein>
<organism evidence="5 6">
    <name type="scientific">Elysia crispata</name>
    <name type="common">lettuce slug</name>
    <dbReference type="NCBI Taxonomy" id="231223"/>
    <lineage>
        <taxon>Eukaryota</taxon>
        <taxon>Metazoa</taxon>
        <taxon>Spiralia</taxon>
        <taxon>Lophotrochozoa</taxon>
        <taxon>Mollusca</taxon>
        <taxon>Gastropoda</taxon>
        <taxon>Heterobranchia</taxon>
        <taxon>Euthyneura</taxon>
        <taxon>Panpulmonata</taxon>
        <taxon>Sacoglossa</taxon>
        <taxon>Placobranchoidea</taxon>
        <taxon>Plakobranchidae</taxon>
        <taxon>Elysia</taxon>
    </lineage>
</organism>
<dbReference type="Gene3D" id="3.40.50.11500">
    <property type="match status" value="1"/>
</dbReference>
<dbReference type="SMART" id="SM00799">
    <property type="entry name" value="DENN"/>
    <property type="match status" value="1"/>
</dbReference>
<feature type="compositionally biased region" description="Polar residues" evidence="3">
    <location>
        <begin position="853"/>
        <end position="863"/>
    </location>
</feature>
<gene>
    <name evidence="5" type="ORF">RRG08_032820</name>
</gene>
<dbReference type="GO" id="GO:0032456">
    <property type="term" value="P:endocytic recycling"/>
    <property type="evidence" value="ECO:0007669"/>
    <property type="project" value="TreeGrafter"/>
</dbReference>
<feature type="compositionally biased region" description="Low complexity" evidence="3">
    <location>
        <begin position="638"/>
        <end position="658"/>
    </location>
</feature>
<comment type="subcellular location">
    <subcellularLocation>
        <location evidence="1">Cytoplasmic vesicle</location>
        <location evidence="1">Clathrin-coated vesicle</location>
    </subcellularLocation>
</comment>
<dbReference type="InterPro" id="IPR001194">
    <property type="entry name" value="cDENN_dom"/>
</dbReference>
<dbReference type="GO" id="GO:0005085">
    <property type="term" value="F:guanyl-nucleotide exchange factor activity"/>
    <property type="evidence" value="ECO:0007669"/>
    <property type="project" value="InterPro"/>
</dbReference>
<dbReference type="Gene3D" id="3.30.450.200">
    <property type="match status" value="1"/>
</dbReference>
<evidence type="ECO:0000256" key="1">
    <source>
        <dbReference type="ARBA" id="ARBA00004132"/>
    </source>
</evidence>
<dbReference type="Pfam" id="PF03455">
    <property type="entry name" value="dDENN"/>
    <property type="match status" value="1"/>
</dbReference>
<proteinExistence type="predicted"/>
<dbReference type="SMART" id="SM00800">
    <property type="entry name" value="uDENN"/>
    <property type="match status" value="1"/>
</dbReference>
<feature type="region of interest" description="Disordered" evidence="3">
    <location>
        <begin position="503"/>
        <end position="539"/>
    </location>
</feature>
<reference evidence="5" key="1">
    <citation type="journal article" date="2023" name="G3 (Bethesda)">
        <title>A reference genome for the long-term kleptoplast-retaining sea slug Elysia crispata morphotype clarki.</title>
        <authorList>
            <person name="Eastman K.E."/>
            <person name="Pendleton A.L."/>
            <person name="Shaikh M.A."/>
            <person name="Suttiyut T."/>
            <person name="Ogas R."/>
            <person name="Tomko P."/>
            <person name="Gavelis G."/>
            <person name="Widhalm J.R."/>
            <person name="Wisecaver J.H."/>
        </authorList>
    </citation>
    <scope>NUCLEOTIDE SEQUENCE</scope>
    <source>
        <strain evidence="5">ECLA1</strain>
    </source>
</reference>
<comment type="caution">
    <text evidence="5">The sequence shown here is derived from an EMBL/GenBank/DDBJ whole genome shotgun (WGS) entry which is preliminary data.</text>
</comment>
<feature type="region of interest" description="Disordered" evidence="3">
    <location>
        <begin position="697"/>
        <end position="755"/>
    </location>
</feature>
<dbReference type="Gene3D" id="6.10.140.1000">
    <property type="match status" value="1"/>
</dbReference>
<dbReference type="Proteomes" id="UP001283361">
    <property type="component" value="Unassembled WGS sequence"/>
</dbReference>
<dbReference type="InterPro" id="IPR037516">
    <property type="entry name" value="Tripartite_DENN"/>
</dbReference>
<dbReference type="GO" id="GO:0005829">
    <property type="term" value="C:cytosol"/>
    <property type="evidence" value="ECO:0007669"/>
    <property type="project" value="TreeGrafter"/>
</dbReference>
<dbReference type="Pfam" id="PF02141">
    <property type="entry name" value="DENN"/>
    <property type="match status" value="1"/>
</dbReference>
<feature type="region of interest" description="Disordered" evidence="3">
    <location>
        <begin position="995"/>
        <end position="1026"/>
    </location>
</feature>
<evidence type="ECO:0000313" key="5">
    <source>
        <dbReference type="EMBL" id="KAK3726744.1"/>
    </source>
</evidence>
<dbReference type="GO" id="GO:0006897">
    <property type="term" value="P:endocytosis"/>
    <property type="evidence" value="ECO:0007669"/>
    <property type="project" value="TreeGrafter"/>
</dbReference>
<dbReference type="PANTHER" id="PTHR13196:SF14">
    <property type="entry name" value="UDENN DOMAIN-CONTAINING PROTEIN"/>
    <property type="match status" value="1"/>
</dbReference>
<feature type="compositionally biased region" description="Low complexity" evidence="3">
    <location>
        <begin position="575"/>
        <end position="584"/>
    </location>
</feature>
<dbReference type="InterPro" id="IPR005112">
    <property type="entry name" value="dDENN_dom"/>
</dbReference>
<dbReference type="EMBL" id="JAWDGP010007288">
    <property type="protein sequence ID" value="KAK3726744.1"/>
    <property type="molecule type" value="Genomic_DNA"/>
</dbReference>
<feature type="region of interest" description="Disordered" evidence="3">
    <location>
        <begin position="561"/>
        <end position="669"/>
    </location>
</feature>
<dbReference type="PANTHER" id="PTHR13196">
    <property type="entry name" value="DENN DOMAIN-CONTAINING"/>
    <property type="match status" value="1"/>
</dbReference>
<feature type="compositionally biased region" description="Basic and acidic residues" evidence="3">
    <location>
        <begin position="598"/>
        <end position="612"/>
    </location>
</feature>
<dbReference type="FunFam" id="3.30.450.200:FF:000003">
    <property type="entry name" value="DENN domain containing 1A"/>
    <property type="match status" value="1"/>
</dbReference>